<dbReference type="InterPro" id="IPR013783">
    <property type="entry name" value="Ig-like_fold"/>
</dbReference>
<evidence type="ECO:0000256" key="1">
    <source>
        <dbReference type="SAM" id="SignalP"/>
    </source>
</evidence>
<dbReference type="Gene3D" id="2.60.40.10">
    <property type="entry name" value="Immunoglobulins"/>
    <property type="match status" value="1"/>
</dbReference>
<evidence type="ECO:0000313" key="4">
    <source>
        <dbReference type="Proteomes" id="UP000770661"/>
    </source>
</evidence>
<dbReference type="EMBL" id="JACEEZ010009558">
    <property type="protein sequence ID" value="KAG0722425.1"/>
    <property type="molecule type" value="Genomic_DNA"/>
</dbReference>
<feature type="chain" id="PRO_5035295996" description="Ig-like domain-containing protein" evidence="1">
    <location>
        <begin position="22"/>
        <end position="288"/>
    </location>
</feature>
<keyword evidence="1" id="KW-0732">Signal</keyword>
<dbReference type="SUPFAM" id="SSF48726">
    <property type="entry name" value="Immunoglobulin"/>
    <property type="match status" value="1"/>
</dbReference>
<keyword evidence="4" id="KW-1185">Reference proteome</keyword>
<dbReference type="PROSITE" id="PS50835">
    <property type="entry name" value="IG_LIKE"/>
    <property type="match status" value="1"/>
</dbReference>
<dbReference type="OrthoDB" id="6352072at2759"/>
<proteinExistence type="predicted"/>
<reference evidence="3" key="1">
    <citation type="submission" date="2020-07" db="EMBL/GenBank/DDBJ databases">
        <title>The High-quality genome of the commercially important snow crab, Chionoecetes opilio.</title>
        <authorList>
            <person name="Jeong J.-H."/>
            <person name="Ryu S."/>
        </authorList>
    </citation>
    <scope>NUCLEOTIDE SEQUENCE</scope>
    <source>
        <strain evidence="3">MADBK_172401_WGS</strain>
        <tissue evidence="3">Digestive gland</tissue>
    </source>
</reference>
<organism evidence="3 4">
    <name type="scientific">Chionoecetes opilio</name>
    <name type="common">Atlantic snow crab</name>
    <name type="synonym">Cancer opilio</name>
    <dbReference type="NCBI Taxonomy" id="41210"/>
    <lineage>
        <taxon>Eukaryota</taxon>
        <taxon>Metazoa</taxon>
        <taxon>Ecdysozoa</taxon>
        <taxon>Arthropoda</taxon>
        <taxon>Crustacea</taxon>
        <taxon>Multicrustacea</taxon>
        <taxon>Malacostraca</taxon>
        <taxon>Eumalacostraca</taxon>
        <taxon>Eucarida</taxon>
        <taxon>Decapoda</taxon>
        <taxon>Pleocyemata</taxon>
        <taxon>Brachyura</taxon>
        <taxon>Eubrachyura</taxon>
        <taxon>Majoidea</taxon>
        <taxon>Majidae</taxon>
        <taxon>Chionoecetes</taxon>
    </lineage>
</organism>
<protein>
    <recommendedName>
        <fullName evidence="2">Ig-like domain-containing protein</fullName>
    </recommendedName>
</protein>
<feature type="signal peptide" evidence="1">
    <location>
        <begin position="1"/>
        <end position="21"/>
    </location>
</feature>
<accession>A0A8J4Y772</accession>
<feature type="domain" description="Ig-like" evidence="2">
    <location>
        <begin position="45"/>
        <end position="136"/>
    </location>
</feature>
<dbReference type="PANTHER" id="PTHR21261:SF15">
    <property type="entry name" value="BEATEN PATH IIIA, ISOFORM D-RELATED"/>
    <property type="match status" value="1"/>
</dbReference>
<sequence>MEIRSALSALVLLWCVCCVASEVLKEDSSVGLRVRVEVPRFAVAGAQATLACSFLLKGAAIYSLKWYHNGTEFYRFVPTEKTHGSFQSSSDFSVTEVFRGQARVTLALARLAPSASGRYLCEVLAEHPSFLKETVTGEMTVLQAPLSPPVVAGGRRSYRPHEVIEVKCRPRHASPPGHTPRLHWLIDGRQVAPELVSSLPSRRPDHASGLALHLPATMVVAAGGSVRAECRISLGPHARPHSTFLTLVVRDAGHTRPDSYLSAAGGSAVRGGRWLGVVVLSGVVVALS</sequence>
<gene>
    <name evidence="3" type="ORF">GWK47_000585</name>
</gene>
<dbReference type="Proteomes" id="UP000770661">
    <property type="component" value="Unassembled WGS sequence"/>
</dbReference>
<evidence type="ECO:0000313" key="3">
    <source>
        <dbReference type="EMBL" id="KAG0722425.1"/>
    </source>
</evidence>
<dbReference type="InterPro" id="IPR036179">
    <property type="entry name" value="Ig-like_dom_sf"/>
</dbReference>
<evidence type="ECO:0000259" key="2">
    <source>
        <dbReference type="PROSITE" id="PS50835"/>
    </source>
</evidence>
<comment type="caution">
    <text evidence="3">The sequence shown here is derived from an EMBL/GenBank/DDBJ whole genome shotgun (WGS) entry which is preliminary data.</text>
</comment>
<dbReference type="AlphaFoldDB" id="A0A8J4Y772"/>
<name>A0A8J4Y772_CHIOP</name>
<dbReference type="PANTHER" id="PTHR21261">
    <property type="entry name" value="BEAT PROTEIN"/>
    <property type="match status" value="1"/>
</dbReference>
<dbReference type="InterPro" id="IPR007110">
    <property type="entry name" value="Ig-like_dom"/>
</dbReference>